<evidence type="ECO:0000256" key="8">
    <source>
        <dbReference type="SAM" id="SignalP"/>
    </source>
</evidence>
<dbReference type="Gene3D" id="1.10.630.10">
    <property type="entry name" value="Cytochrome P450"/>
    <property type="match status" value="1"/>
</dbReference>
<evidence type="ECO:0000256" key="6">
    <source>
        <dbReference type="ARBA" id="ARBA00023004"/>
    </source>
</evidence>
<dbReference type="AlphaFoldDB" id="A0A9P7GJD7"/>
<keyword evidence="3" id="KW-0349">Heme</keyword>
<evidence type="ECO:0000256" key="3">
    <source>
        <dbReference type="ARBA" id="ARBA00022617"/>
    </source>
</evidence>
<evidence type="ECO:0000256" key="1">
    <source>
        <dbReference type="ARBA" id="ARBA00001971"/>
    </source>
</evidence>
<sequence length="120" mass="13552">MAVTLLTVVLFVAFMVCLCRWIPTNKGYNHLPLPPGPKASWLGKVSLPEKYQWRTYARWKEIYGDIIYIYVLGNPILVLNTAKAASDLLEKRGSNYSSRPTRTMVVELCGPFINLSASPF</sequence>
<dbReference type="OrthoDB" id="1055148at2759"/>
<dbReference type="PANTHER" id="PTHR46300">
    <property type="entry name" value="P450, PUTATIVE (EUROFUNG)-RELATED-RELATED"/>
    <property type="match status" value="1"/>
</dbReference>
<dbReference type="InterPro" id="IPR036396">
    <property type="entry name" value="Cyt_P450_sf"/>
</dbReference>
<keyword evidence="7" id="KW-0503">Monooxygenase</keyword>
<dbReference type="GO" id="GO:0016705">
    <property type="term" value="F:oxidoreductase activity, acting on paired donors, with incorporation or reduction of molecular oxygen"/>
    <property type="evidence" value="ECO:0007669"/>
    <property type="project" value="InterPro"/>
</dbReference>
<evidence type="ECO:0000313" key="9">
    <source>
        <dbReference type="EMBL" id="KAG5648072.1"/>
    </source>
</evidence>
<gene>
    <name evidence="9" type="ORF">DXG03_007107</name>
</gene>
<reference evidence="9" key="1">
    <citation type="submission" date="2020-07" db="EMBL/GenBank/DDBJ databases">
        <authorList>
            <person name="Nieuwenhuis M."/>
            <person name="Van De Peppel L.J.J."/>
        </authorList>
    </citation>
    <scope>NUCLEOTIDE SEQUENCE</scope>
    <source>
        <strain evidence="9">AP01</strain>
        <tissue evidence="9">Mycelium</tissue>
    </source>
</reference>
<keyword evidence="6" id="KW-0408">Iron</keyword>
<keyword evidence="4" id="KW-0479">Metal-binding</keyword>
<evidence type="ECO:0000313" key="10">
    <source>
        <dbReference type="Proteomes" id="UP000775547"/>
    </source>
</evidence>
<dbReference type="InterPro" id="IPR050364">
    <property type="entry name" value="Cytochrome_P450_fung"/>
</dbReference>
<name>A0A9P7GJD7_9AGAR</name>
<reference evidence="9" key="2">
    <citation type="submission" date="2021-10" db="EMBL/GenBank/DDBJ databases">
        <title>Phylogenomics reveals ancestral predisposition of the termite-cultivated fungus Termitomyces towards a domesticated lifestyle.</title>
        <authorList>
            <person name="Auxier B."/>
            <person name="Grum-Grzhimaylo A."/>
            <person name="Cardenas M.E."/>
            <person name="Lodge J.D."/>
            <person name="Laessoe T."/>
            <person name="Pedersen O."/>
            <person name="Smith M.E."/>
            <person name="Kuyper T.W."/>
            <person name="Franco-Molano E.A."/>
            <person name="Baroni T.J."/>
            <person name="Aanen D.K."/>
        </authorList>
    </citation>
    <scope>NUCLEOTIDE SEQUENCE</scope>
    <source>
        <strain evidence="9">AP01</strain>
        <tissue evidence="9">Mycelium</tissue>
    </source>
</reference>
<evidence type="ECO:0008006" key="11">
    <source>
        <dbReference type="Google" id="ProtNLM"/>
    </source>
</evidence>
<comment type="cofactor">
    <cofactor evidence="1">
        <name>heme</name>
        <dbReference type="ChEBI" id="CHEBI:30413"/>
    </cofactor>
</comment>
<organism evidence="9 10">
    <name type="scientific">Asterophora parasitica</name>
    <dbReference type="NCBI Taxonomy" id="117018"/>
    <lineage>
        <taxon>Eukaryota</taxon>
        <taxon>Fungi</taxon>
        <taxon>Dikarya</taxon>
        <taxon>Basidiomycota</taxon>
        <taxon>Agaricomycotina</taxon>
        <taxon>Agaricomycetes</taxon>
        <taxon>Agaricomycetidae</taxon>
        <taxon>Agaricales</taxon>
        <taxon>Tricholomatineae</taxon>
        <taxon>Lyophyllaceae</taxon>
        <taxon>Asterophora</taxon>
    </lineage>
</organism>
<dbReference type="Proteomes" id="UP000775547">
    <property type="component" value="Unassembled WGS sequence"/>
</dbReference>
<feature type="chain" id="PRO_5040210767" description="Cytochrome P450" evidence="8">
    <location>
        <begin position="20"/>
        <end position="120"/>
    </location>
</feature>
<dbReference type="GO" id="GO:0020037">
    <property type="term" value="F:heme binding"/>
    <property type="evidence" value="ECO:0007669"/>
    <property type="project" value="InterPro"/>
</dbReference>
<dbReference type="SUPFAM" id="SSF48264">
    <property type="entry name" value="Cytochrome P450"/>
    <property type="match status" value="1"/>
</dbReference>
<protein>
    <recommendedName>
        <fullName evidence="11">Cytochrome P450</fullName>
    </recommendedName>
</protein>
<accession>A0A9P7GJD7</accession>
<comment type="caution">
    <text evidence="9">The sequence shown here is derived from an EMBL/GenBank/DDBJ whole genome shotgun (WGS) entry which is preliminary data.</text>
</comment>
<evidence type="ECO:0000256" key="2">
    <source>
        <dbReference type="ARBA" id="ARBA00010617"/>
    </source>
</evidence>
<comment type="similarity">
    <text evidence="2">Belongs to the cytochrome P450 family.</text>
</comment>
<proteinExistence type="inferred from homology"/>
<evidence type="ECO:0000256" key="7">
    <source>
        <dbReference type="ARBA" id="ARBA00023033"/>
    </source>
</evidence>
<evidence type="ECO:0000256" key="5">
    <source>
        <dbReference type="ARBA" id="ARBA00023002"/>
    </source>
</evidence>
<evidence type="ECO:0000256" key="4">
    <source>
        <dbReference type="ARBA" id="ARBA00022723"/>
    </source>
</evidence>
<feature type="signal peptide" evidence="8">
    <location>
        <begin position="1"/>
        <end position="19"/>
    </location>
</feature>
<dbReference type="GO" id="GO:0004497">
    <property type="term" value="F:monooxygenase activity"/>
    <property type="evidence" value="ECO:0007669"/>
    <property type="project" value="UniProtKB-KW"/>
</dbReference>
<keyword evidence="5" id="KW-0560">Oxidoreductase</keyword>
<dbReference type="EMBL" id="JABCKV010000005">
    <property type="protein sequence ID" value="KAG5648072.1"/>
    <property type="molecule type" value="Genomic_DNA"/>
</dbReference>
<dbReference type="GO" id="GO:0005506">
    <property type="term" value="F:iron ion binding"/>
    <property type="evidence" value="ECO:0007669"/>
    <property type="project" value="InterPro"/>
</dbReference>
<keyword evidence="8" id="KW-0732">Signal</keyword>
<keyword evidence="10" id="KW-1185">Reference proteome</keyword>